<evidence type="ECO:0000313" key="1">
    <source>
        <dbReference type="EMBL" id="GBR09389.1"/>
    </source>
</evidence>
<protein>
    <submittedName>
        <fullName evidence="1">Uncharacterized protein</fullName>
    </submittedName>
</protein>
<dbReference type="Proteomes" id="UP001061070">
    <property type="component" value="Unassembled WGS sequence"/>
</dbReference>
<dbReference type="EMBL" id="BAQW01000004">
    <property type="protein sequence ID" value="GBR09389.1"/>
    <property type="molecule type" value="Genomic_DNA"/>
</dbReference>
<proteinExistence type="predicted"/>
<dbReference type="RefSeq" id="WP_099181543.1">
    <property type="nucleotide sequence ID" value="NZ_BAQW01000004.1"/>
</dbReference>
<accession>A0ABQ0Q8Y4</accession>
<evidence type="ECO:0000313" key="2">
    <source>
        <dbReference type="Proteomes" id="UP001061070"/>
    </source>
</evidence>
<keyword evidence="2" id="KW-1185">Reference proteome</keyword>
<reference evidence="1" key="1">
    <citation type="submission" date="2013-04" db="EMBL/GenBank/DDBJ databases">
        <title>The genome sequencing project of 58 acetic acid bacteria.</title>
        <authorList>
            <person name="Okamoto-Kainuma A."/>
            <person name="Ishikawa M."/>
            <person name="Umino S."/>
            <person name="Koizumi Y."/>
            <person name="Shiwa Y."/>
            <person name="Yoshikawa H."/>
            <person name="Matsutani M."/>
            <person name="Matsushita K."/>
        </authorList>
    </citation>
    <scope>NUCLEOTIDE SEQUENCE</scope>
    <source>
        <strain evidence="1">NRIC 0228</strain>
    </source>
</reference>
<comment type="caution">
    <text evidence="1">The sequence shown here is derived from an EMBL/GenBank/DDBJ whole genome shotgun (WGS) entry which is preliminary data.</text>
</comment>
<name>A0ABQ0Q8Y4_9PROT</name>
<sequence length="200" mass="22351">MIKRIFIAITVPLFLVLGLLTIFGSNTPTDAKSSPVPEVEENKFHLPDTTQILPKNLSGEAVEYLSPCLNTGDYSVKDCMDFQDQFVREYINAHSGDYLAISNVSTMFSEPLAGAVRVNNIQSCAWRLVLMRLGSPYLSDLDKDITKNRCEAVGGVRDQTAVARANEILKIVRSHRIHPIAVPQVQYDPKRDRDEQTADE</sequence>
<organism evidence="1 2">
    <name type="scientific">Gluconobacter frateurii NRIC 0228</name>
    <dbReference type="NCBI Taxonomy" id="1307946"/>
    <lineage>
        <taxon>Bacteria</taxon>
        <taxon>Pseudomonadati</taxon>
        <taxon>Pseudomonadota</taxon>
        <taxon>Alphaproteobacteria</taxon>
        <taxon>Acetobacterales</taxon>
        <taxon>Acetobacteraceae</taxon>
        <taxon>Gluconobacter</taxon>
    </lineage>
</organism>
<gene>
    <name evidence="1" type="ORF">AA0228_0660</name>
</gene>